<accession>D8Q8F3</accession>
<gene>
    <name evidence="1" type="ORF">SCHCODRAFT_235741</name>
</gene>
<name>D8Q8F3_SCHCM</name>
<dbReference type="OrthoDB" id="10427780at2759"/>
<sequence>MVDLFALIQQGMRERWAWWKYVSLLIKYGCLPWDKDERDAVMEQLGALALLPADKTYLGAWFNTADKVEGRWMMLIARVPAYFLTDLPENGQSEAEKYASFGPRKIPGAKTSKWRVTKEVPCETPELPYANRVARVRVRPGSLGLTGWRKLDYPAAKDTVGHRHGVVCPPQLRNVADQGHWDYFVEWYSEKSEVPGDKNEPNCGYSKPVWLQVGKGSRRRQDAEGCKIIYERTMKRQYYVDAYPIIEGMEHDINVWGVPLPPWEHYGGDNLEIVLKRGVWGYTTEKPTSNSCGITPPGKLPGTSPATALCGRQPRGLAERVIAPHAHTSRTLRPRRG</sequence>
<dbReference type="HOGENOM" id="CLU_824270_0_0_1"/>
<protein>
    <submittedName>
        <fullName evidence="1">Uncharacterized protein</fullName>
    </submittedName>
</protein>
<evidence type="ECO:0000313" key="1">
    <source>
        <dbReference type="EMBL" id="EFI95053.1"/>
    </source>
</evidence>
<dbReference type="InParanoid" id="D8Q8F3"/>
<dbReference type="KEGG" id="scm:SCHCO_0235741"/>
<reference evidence="1 2" key="1">
    <citation type="journal article" date="2010" name="Nat. Biotechnol.">
        <title>Genome sequence of the model mushroom Schizophyllum commune.</title>
        <authorList>
            <person name="Ohm R.A."/>
            <person name="de Jong J.F."/>
            <person name="Lugones L.G."/>
            <person name="Aerts A."/>
            <person name="Kothe E."/>
            <person name="Stajich J.E."/>
            <person name="de Vries R.P."/>
            <person name="Record E."/>
            <person name="Levasseur A."/>
            <person name="Baker S.E."/>
            <person name="Bartholomew K.A."/>
            <person name="Coutinho P.M."/>
            <person name="Erdmann S."/>
            <person name="Fowler T.J."/>
            <person name="Gathman A.C."/>
            <person name="Lombard V."/>
            <person name="Henrissat B."/>
            <person name="Knabe N."/>
            <person name="Kuees U."/>
            <person name="Lilly W.W."/>
            <person name="Lindquist E."/>
            <person name="Lucas S."/>
            <person name="Magnuson J.K."/>
            <person name="Piumi F."/>
            <person name="Raudaskoski M."/>
            <person name="Salamov A."/>
            <person name="Schmutz J."/>
            <person name="Schwarze F.W.M.R."/>
            <person name="vanKuyk P.A."/>
            <person name="Horton J.S."/>
            <person name="Grigoriev I.V."/>
            <person name="Woesten H.A.B."/>
        </authorList>
    </citation>
    <scope>NUCLEOTIDE SEQUENCE [LARGE SCALE GENOMIC DNA]</scope>
    <source>
        <strain evidence="2">H4-8 / FGSC 9210</strain>
    </source>
</reference>
<dbReference type="AlphaFoldDB" id="D8Q8F3"/>
<organism evidence="2">
    <name type="scientific">Schizophyllum commune (strain H4-8 / FGSC 9210)</name>
    <name type="common">Split gill fungus</name>
    <dbReference type="NCBI Taxonomy" id="578458"/>
    <lineage>
        <taxon>Eukaryota</taxon>
        <taxon>Fungi</taxon>
        <taxon>Dikarya</taxon>
        <taxon>Basidiomycota</taxon>
        <taxon>Agaricomycotina</taxon>
        <taxon>Agaricomycetes</taxon>
        <taxon>Agaricomycetidae</taxon>
        <taxon>Agaricales</taxon>
        <taxon>Schizophyllaceae</taxon>
        <taxon>Schizophyllum</taxon>
    </lineage>
</organism>
<dbReference type="Proteomes" id="UP000007431">
    <property type="component" value="Unassembled WGS sequence"/>
</dbReference>
<dbReference type="RefSeq" id="XP_003029956.1">
    <property type="nucleotide sequence ID" value="XM_003029910.1"/>
</dbReference>
<dbReference type="GeneID" id="9591377"/>
<keyword evidence="2" id="KW-1185">Reference proteome</keyword>
<proteinExistence type="predicted"/>
<evidence type="ECO:0000313" key="2">
    <source>
        <dbReference type="Proteomes" id="UP000007431"/>
    </source>
</evidence>
<dbReference type="EMBL" id="GL377308">
    <property type="protein sequence ID" value="EFI95053.1"/>
    <property type="molecule type" value="Genomic_DNA"/>
</dbReference>
<dbReference type="VEuPathDB" id="FungiDB:SCHCODRAFT_0235741"/>